<dbReference type="AlphaFoldDB" id="Q2QSN4"/>
<reference evidence="3" key="1">
    <citation type="journal article" date="2005" name="BMC Biol.">
        <title>The sequence of rice chromosomes 11 and 12, rich in disease resistance genes and recent gene duplications.</title>
        <authorList>
            <consortium name="The rice chromosomes 11 and 12 sequencing consortia"/>
        </authorList>
    </citation>
    <scope>NUCLEOTIDE SEQUENCE [LARGE SCALE GENOMIC DNA]</scope>
</reference>
<protein>
    <submittedName>
        <fullName evidence="3">Retrotransposon protein, putative, unclassified</fullName>
    </submittedName>
</protein>
<feature type="region of interest" description="Disordered" evidence="1">
    <location>
        <begin position="176"/>
        <end position="195"/>
    </location>
</feature>
<feature type="region of interest" description="Disordered" evidence="1">
    <location>
        <begin position="115"/>
        <end position="165"/>
    </location>
</feature>
<sequence>MAEYLHEFNRLARYAPEDVRTDEERQEKFFEGLKDELSVTLISHDYVDFQQPVDKAIRLEDKKNRMDNRKRKMTVFQEAQVCVPRLIPGRGFYAQISLEITCEFLGVTCGHGEMPEEAKTRERRKGIPFYSGGEQAGHGRSGEQRRDWQPAAMEGGHEWRGRSGCNDARLMREIRGIEEEGKGINSPKSILESNA</sequence>
<evidence type="ECO:0000313" key="3">
    <source>
        <dbReference type="EMBL" id="ABA97915.1"/>
    </source>
</evidence>
<organism evidence="3">
    <name type="scientific">Oryza sativa subsp. japonica</name>
    <name type="common">Rice</name>
    <dbReference type="NCBI Taxonomy" id="39947"/>
    <lineage>
        <taxon>Eukaryota</taxon>
        <taxon>Viridiplantae</taxon>
        <taxon>Streptophyta</taxon>
        <taxon>Embryophyta</taxon>
        <taxon>Tracheophyta</taxon>
        <taxon>Spermatophyta</taxon>
        <taxon>Magnoliopsida</taxon>
        <taxon>Liliopsida</taxon>
        <taxon>Poales</taxon>
        <taxon>Poaceae</taxon>
        <taxon>BOP clade</taxon>
        <taxon>Oryzoideae</taxon>
        <taxon>Oryzeae</taxon>
        <taxon>Oryzinae</taxon>
        <taxon>Oryza</taxon>
        <taxon>Oryza sativa</taxon>
    </lineage>
</organism>
<evidence type="ECO:0000259" key="2">
    <source>
        <dbReference type="Pfam" id="PF03732"/>
    </source>
</evidence>
<feature type="domain" description="Retrotransposon gag" evidence="2">
    <location>
        <begin position="2"/>
        <end position="35"/>
    </location>
</feature>
<reference evidence="3" key="2">
    <citation type="submission" date="2005-04" db="EMBL/GenBank/DDBJ databases">
        <authorList>
            <person name="Buell C.R."/>
            <person name="Wing R.A."/>
            <person name="McCombie W.A."/>
            <person name="Ouyang S."/>
        </authorList>
    </citation>
    <scope>NUCLEOTIDE SEQUENCE</scope>
</reference>
<accession>Q2QSN4</accession>
<reference evidence="3" key="3">
    <citation type="submission" date="2006-01" db="EMBL/GenBank/DDBJ databases">
        <authorList>
            <person name="Buell R."/>
        </authorList>
    </citation>
    <scope>NUCLEOTIDE SEQUENCE</scope>
</reference>
<gene>
    <name evidence="3" type="ordered locus">LOC_Os12g23500</name>
</gene>
<proteinExistence type="predicted"/>
<feature type="compositionally biased region" description="Polar residues" evidence="1">
    <location>
        <begin position="186"/>
        <end position="195"/>
    </location>
</feature>
<evidence type="ECO:0000256" key="1">
    <source>
        <dbReference type="SAM" id="MobiDB-lite"/>
    </source>
</evidence>
<name>Q2QSN4_ORYSJ</name>
<dbReference type="Pfam" id="PF03732">
    <property type="entry name" value="Retrotrans_gag"/>
    <property type="match status" value="1"/>
</dbReference>
<dbReference type="EMBL" id="DP000011">
    <property type="protein sequence ID" value="ABA97915.1"/>
    <property type="molecule type" value="Genomic_DNA"/>
</dbReference>
<dbReference type="InterPro" id="IPR005162">
    <property type="entry name" value="Retrotrans_gag_dom"/>
</dbReference>